<comment type="caution">
    <text evidence="3">The sequence shown here is derived from an EMBL/GenBank/DDBJ whole genome shotgun (WGS) entry which is preliminary data.</text>
</comment>
<keyword evidence="2" id="KW-1133">Transmembrane helix</keyword>
<keyword evidence="2" id="KW-0472">Membrane</keyword>
<feature type="compositionally biased region" description="Low complexity" evidence="1">
    <location>
        <begin position="66"/>
        <end position="79"/>
    </location>
</feature>
<reference evidence="4" key="1">
    <citation type="journal article" date="2019" name="Int. J. Syst. Evol. Microbiol.">
        <title>The Global Catalogue of Microorganisms (GCM) 10K type strain sequencing project: providing services to taxonomists for standard genome sequencing and annotation.</title>
        <authorList>
            <consortium name="The Broad Institute Genomics Platform"/>
            <consortium name="The Broad Institute Genome Sequencing Center for Infectious Disease"/>
            <person name="Wu L."/>
            <person name="Ma J."/>
        </authorList>
    </citation>
    <scope>NUCLEOTIDE SEQUENCE [LARGE SCALE GENOMIC DNA]</scope>
    <source>
        <strain evidence="4">JCM 3175</strain>
    </source>
</reference>
<feature type="region of interest" description="Disordered" evidence="1">
    <location>
        <begin position="66"/>
        <end position="109"/>
    </location>
</feature>
<accession>A0ABP8SKS0</accession>
<sequence length="413" mass="42409">MGEPTDALLGGEFAAYRDVLLAAVEPAGPTAVRETVRRRRRRAAITVATVVVLAIAVPVAGWAAAGREAGPAPGGTTSPSPAPTAPASPTPGAPSASVTPSGSPAAPDGRISRAQLLTVPLDLPAWLPGSGCFAGDVRLRAAVRDDGDVVLAAVDYGDVDGDGATETVALLRCVLGTGGPAQVVAFDRDAAGRIVAMGRVVRTQLEKPQWLAELAVRNDGAVRVRVADHAPGGGWPIEQSIMQWRTYRWTGDSFRQVAGPTSFPPNPAATPPSTPSAGPKTLSLGVSATKLVYGAPNSDGLRRGTSTVTVTNTGGATVQYPMVIMLMNGRDDAEHAIWPAECAVGNFRSDAAVCTLYPLRPGERRSVVLPFLTTADGPDGEATVEVAPGTGDLTEQVPGTKVASTTYPVLFSG</sequence>
<keyword evidence="4" id="KW-1185">Reference proteome</keyword>
<evidence type="ECO:0000256" key="1">
    <source>
        <dbReference type="SAM" id="MobiDB-lite"/>
    </source>
</evidence>
<feature type="compositionally biased region" description="Pro residues" evidence="1">
    <location>
        <begin position="262"/>
        <end position="274"/>
    </location>
</feature>
<proteinExistence type="predicted"/>
<feature type="compositionally biased region" description="Low complexity" evidence="1">
    <location>
        <begin position="93"/>
        <end position="107"/>
    </location>
</feature>
<evidence type="ECO:0000313" key="4">
    <source>
        <dbReference type="Proteomes" id="UP001500307"/>
    </source>
</evidence>
<keyword evidence="2" id="KW-0812">Transmembrane</keyword>
<evidence type="ECO:0008006" key="5">
    <source>
        <dbReference type="Google" id="ProtNLM"/>
    </source>
</evidence>
<feature type="transmembrane region" description="Helical" evidence="2">
    <location>
        <begin position="43"/>
        <end position="65"/>
    </location>
</feature>
<feature type="compositionally biased region" description="Pro residues" evidence="1">
    <location>
        <begin position="80"/>
        <end position="92"/>
    </location>
</feature>
<evidence type="ECO:0000256" key="2">
    <source>
        <dbReference type="SAM" id="Phobius"/>
    </source>
</evidence>
<dbReference type="Proteomes" id="UP001500307">
    <property type="component" value="Unassembled WGS sequence"/>
</dbReference>
<evidence type="ECO:0000313" key="3">
    <source>
        <dbReference type="EMBL" id="GAA4571153.1"/>
    </source>
</evidence>
<organism evidence="3 4">
    <name type="scientific">Micromonospora coerulea</name>
    <dbReference type="NCBI Taxonomy" id="47856"/>
    <lineage>
        <taxon>Bacteria</taxon>
        <taxon>Bacillati</taxon>
        <taxon>Actinomycetota</taxon>
        <taxon>Actinomycetes</taxon>
        <taxon>Micromonosporales</taxon>
        <taxon>Micromonosporaceae</taxon>
        <taxon>Micromonospora</taxon>
    </lineage>
</organism>
<name>A0ABP8SKS0_9ACTN</name>
<feature type="region of interest" description="Disordered" evidence="1">
    <location>
        <begin position="256"/>
        <end position="279"/>
    </location>
</feature>
<gene>
    <name evidence="3" type="ORF">GCM10023176_31240</name>
</gene>
<dbReference type="EMBL" id="BAABGU010000016">
    <property type="protein sequence ID" value="GAA4571153.1"/>
    <property type="molecule type" value="Genomic_DNA"/>
</dbReference>
<dbReference type="RefSeq" id="WP_346120214.1">
    <property type="nucleotide sequence ID" value="NZ_BAABGU010000016.1"/>
</dbReference>
<protein>
    <recommendedName>
        <fullName evidence="5">DUF4232 domain-containing protein</fullName>
    </recommendedName>
</protein>